<dbReference type="Pfam" id="PF14516">
    <property type="entry name" value="AAA_35"/>
    <property type="match status" value="1"/>
</dbReference>
<dbReference type="InterPro" id="IPR027417">
    <property type="entry name" value="P-loop_NTPase"/>
</dbReference>
<accession>B0C1H3</accession>
<dbReference type="SUPFAM" id="SSF52540">
    <property type="entry name" value="P-loop containing nucleoside triphosphate hydrolases"/>
    <property type="match status" value="1"/>
</dbReference>
<sequence>MIQPEQLIDAATEAIFKCDNEYLRTIEVDVLDACLAGLTYEEMAEKLDYSNRYIAGDIAPALWAKLTRALDEKVSKSNLRVALERLYQRQPSPEKQTAYRPYPEGPVPLNSSFYINRSEVERHCCQIITHPGTLIRIKAAKGMGKTSLVNRILKTAEAHPLQTLYLDFQWASQASINNLERFLRWFCFQMGRQLGLDNQLDDYWDTELLTSIDNCSQYFEDYLLPNIEAPLVLALDSVEQIFPYPEVAGDVLRMLRSWHEKSKSSAIWEKVRLVITHATEDYVSLDINHSPLTNVGEPITLNPFEIEQVQSLAARYDLQWQPSEVESLQGRVGGHPYLIHLALYKGAVERKTFQEILGTSDQETDIYFNHLLRLREELLQSQDLTAAYRAIANSPTGIELNSLQIYHLQSLGLVKLKGNLVLPSCSLYQQYFQRELSRDAIP</sequence>
<name>B0C1H3_ACAM1</name>
<dbReference type="HOGENOM" id="CLU_021307_2_1_3"/>
<dbReference type="AlphaFoldDB" id="B0C1H3"/>
<dbReference type="eggNOG" id="COG1672">
    <property type="taxonomic scope" value="Bacteria"/>
</dbReference>
<feature type="domain" description="vWA-MoxR associated protein N-terminal HTH" evidence="1">
    <location>
        <begin position="5"/>
        <end position="86"/>
    </location>
</feature>
<dbReference type="Pfam" id="PF26355">
    <property type="entry name" value="HTH_VMAP-M9"/>
    <property type="match status" value="1"/>
</dbReference>
<proteinExistence type="predicted"/>
<dbReference type="OrthoDB" id="502668at2"/>
<protein>
    <recommendedName>
        <fullName evidence="1">vWA-MoxR associated protein N-terminal HTH domain-containing protein</fullName>
    </recommendedName>
</protein>
<evidence type="ECO:0000259" key="1">
    <source>
        <dbReference type="Pfam" id="PF26355"/>
    </source>
</evidence>
<dbReference type="Proteomes" id="UP000000268">
    <property type="component" value="Chromosome"/>
</dbReference>
<evidence type="ECO:0000313" key="3">
    <source>
        <dbReference type="Proteomes" id="UP000000268"/>
    </source>
</evidence>
<dbReference type="Gene3D" id="3.40.50.300">
    <property type="entry name" value="P-loop containing nucleotide triphosphate hydrolases"/>
    <property type="match status" value="1"/>
</dbReference>
<dbReference type="STRING" id="329726.AM1_4736"/>
<evidence type="ECO:0000313" key="2">
    <source>
        <dbReference type="EMBL" id="ABW29708.1"/>
    </source>
</evidence>
<dbReference type="RefSeq" id="WP_012164993.1">
    <property type="nucleotide sequence ID" value="NC_009925.1"/>
</dbReference>
<keyword evidence="3" id="KW-1185">Reference proteome</keyword>
<reference evidence="2 3" key="1">
    <citation type="journal article" date="2008" name="Proc. Natl. Acad. Sci. U.S.A.">
        <title>Niche adaptation and genome expansion in the chlorophyll d-producing cyanobacterium Acaryochloris marina.</title>
        <authorList>
            <person name="Swingley W.D."/>
            <person name="Chen M."/>
            <person name="Cheung P.C."/>
            <person name="Conrad A.L."/>
            <person name="Dejesa L.C."/>
            <person name="Hao J."/>
            <person name="Honchak B.M."/>
            <person name="Karbach L.E."/>
            <person name="Kurdoglu A."/>
            <person name="Lahiri S."/>
            <person name="Mastrian S.D."/>
            <person name="Miyashita H."/>
            <person name="Page L."/>
            <person name="Ramakrishna P."/>
            <person name="Satoh S."/>
            <person name="Sattley W.M."/>
            <person name="Shimada Y."/>
            <person name="Taylor H.L."/>
            <person name="Tomo T."/>
            <person name="Tsuchiya T."/>
            <person name="Wang Z.T."/>
            <person name="Raymond J."/>
            <person name="Mimuro M."/>
            <person name="Blankenship R.E."/>
            <person name="Touchman J.W."/>
        </authorList>
    </citation>
    <scope>NUCLEOTIDE SEQUENCE [LARGE SCALE GENOMIC DNA]</scope>
    <source>
        <strain evidence="3">MBIC 11017</strain>
    </source>
</reference>
<organism evidence="2 3">
    <name type="scientific">Acaryochloris marina (strain MBIC 11017)</name>
    <dbReference type="NCBI Taxonomy" id="329726"/>
    <lineage>
        <taxon>Bacteria</taxon>
        <taxon>Bacillati</taxon>
        <taxon>Cyanobacteriota</taxon>
        <taxon>Cyanophyceae</taxon>
        <taxon>Acaryochloridales</taxon>
        <taxon>Acaryochloridaceae</taxon>
        <taxon>Acaryochloris</taxon>
    </lineage>
</organism>
<dbReference type="InterPro" id="IPR058651">
    <property type="entry name" value="HTH_VMAP-M9"/>
</dbReference>
<dbReference type="KEGG" id="amr:AM1_4736"/>
<dbReference type="EMBL" id="CP000828">
    <property type="protein sequence ID" value="ABW29708.1"/>
    <property type="molecule type" value="Genomic_DNA"/>
</dbReference>
<gene>
    <name evidence="2" type="ordered locus">AM1_4736</name>
</gene>